<protein>
    <recommendedName>
        <fullName evidence="2">DUF429 domain-containing protein</fullName>
    </recommendedName>
</protein>
<gene>
    <name evidence="1" type="ORF">LCGC14_0017150</name>
</gene>
<evidence type="ECO:0000313" key="1">
    <source>
        <dbReference type="EMBL" id="KKO11239.1"/>
    </source>
</evidence>
<dbReference type="AlphaFoldDB" id="A0A0F9Z266"/>
<evidence type="ECO:0008006" key="2">
    <source>
        <dbReference type="Google" id="ProtNLM"/>
    </source>
</evidence>
<sequence length="225" mass="24919">MAKTYIGVDLGCSAMSGGGPKSAVAILDADGQLCREVKHFRQAKVLVEAVSGLDRKSMIMAVDAPRSVPDHAAENYAYRSCEKAIKEIDPHAGTFSGAAALFIRWYEIEERYFRTVRVIETYPRVIWAHLKLPGKAKDFTKHKAAVYRAIKRITGAPCHGFDHHQIDALLCAYTALCYDRGEVAWFGQAGEGLIIIPAPGTHNPLSSHAERIAQKYRRFTSMVAR</sequence>
<proteinExistence type="predicted"/>
<name>A0A0F9Z266_9ZZZZ</name>
<accession>A0A0F9Z266</accession>
<dbReference type="EMBL" id="LAZR01000003">
    <property type="protein sequence ID" value="KKO11239.1"/>
    <property type="molecule type" value="Genomic_DNA"/>
</dbReference>
<organism evidence="1">
    <name type="scientific">marine sediment metagenome</name>
    <dbReference type="NCBI Taxonomy" id="412755"/>
    <lineage>
        <taxon>unclassified sequences</taxon>
        <taxon>metagenomes</taxon>
        <taxon>ecological metagenomes</taxon>
    </lineage>
</organism>
<comment type="caution">
    <text evidence="1">The sequence shown here is derived from an EMBL/GenBank/DDBJ whole genome shotgun (WGS) entry which is preliminary data.</text>
</comment>
<reference evidence="1" key="1">
    <citation type="journal article" date="2015" name="Nature">
        <title>Complex archaea that bridge the gap between prokaryotes and eukaryotes.</title>
        <authorList>
            <person name="Spang A."/>
            <person name="Saw J.H."/>
            <person name="Jorgensen S.L."/>
            <person name="Zaremba-Niedzwiedzka K."/>
            <person name="Martijn J."/>
            <person name="Lind A.E."/>
            <person name="van Eijk R."/>
            <person name="Schleper C."/>
            <person name="Guy L."/>
            <person name="Ettema T.J."/>
        </authorList>
    </citation>
    <scope>NUCLEOTIDE SEQUENCE</scope>
</reference>